<sequence length="813" mass="88111">MMDSGSWIEVSEADVSEADVTPEAVTLEMQSRDSPRRRTDVKRSSSCPAGFEQGGRIELRCTKNGSSGRSDTPRGGVVASVEVVKAPLPSPSTVVLDSLRTSLPQDCECQGQCGSLGQSACNDTPHGSVVPVVTEAQMTNPLIAPMSSTSSQRASPGRNDTPRSGVVPAVNGTKALVATPHPHDPPRPGDKTVWAGKLLAWALGIAFLAVIAVYKGSWCKHDCEGHWVESSCSQSCGGGQMRRDFIITASPKNGGEACPQSYHMLCNSQPCVVDCELSEWIAEPAGCSASCGGGVLTEVRSIKQAALFGGRCADQSSPDRLRELPCNIHPCPIDCDLSSWKTDDAGCSKFCGNGTARQTRSLEREAAHGGTCPDPASEHRERWIACNMQPCTAVAVVQDVLKGSALAVASLQDFDVAIKELGARGEVLVRHYPRFNCSAGITADMRESVAVCVKNSMLTDSAMDIKMQVNNASKQCALLSRKFRLLMAEMKRSLPFLVWRVCENDLPGANSTFAILLKHVDVLVHHLTVCDHAVQDLQTKGDMLTTEHHGHREDSERRLEKLHAALNHSEEQGTLLRLNAGAISADLQKATEKILAKRAALKRSEDDRQKLRVQRQQQSESNVAELVKLHAEADQFRSAADLDKAVQGKKRNEAKIREAENAAMEAERNVAAAEQEHASKEQEYQKAVAAEEAAIKRFTDEVAAAMQTQATSRELQDHNRVQVMEAGQHLQTVLLDYKNVIRTMKMAELSHPEGLNSVFAGLTGRLVALEGLLPQLQDYLSQLRDEEGRMPTGPSGCTQAKHVVSNIVHAFMA</sequence>
<dbReference type="EMBL" id="CAJNIZ010047560">
    <property type="protein sequence ID" value="CAE7770657.1"/>
    <property type="molecule type" value="Genomic_DNA"/>
</dbReference>
<dbReference type="Gene3D" id="2.20.100.10">
    <property type="entry name" value="Thrombospondin type-1 (TSP1) repeat"/>
    <property type="match status" value="3"/>
</dbReference>
<dbReference type="InterPro" id="IPR052065">
    <property type="entry name" value="Compl_asym_regulator"/>
</dbReference>
<evidence type="ECO:0000256" key="3">
    <source>
        <dbReference type="SAM" id="Coils"/>
    </source>
</evidence>
<dbReference type="InterPro" id="IPR000884">
    <property type="entry name" value="TSP1_rpt"/>
</dbReference>
<dbReference type="OrthoDB" id="6090599at2759"/>
<keyword evidence="6" id="KW-1185">Reference proteome</keyword>
<evidence type="ECO:0000256" key="4">
    <source>
        <dbReference type="SAM" id="MobiDB-lite"/>
    </source>
</evidence>
<feature type="compositionally biased region" description="Basic and acidic residues" evidence="4">
    <location>
        <begin position="30"/>
        <end position="43"/>
    </location>
</feature>
<dbReference type="Pfam" id="PF00090">
    <property type="entry name" value="TSP_1"/>
    <property type="match status" value="3"/>
</dbReference>
<evidence type="ECO:0000256" key="2">
    <source>
        <dbReference type="ARBA" id="ARBA00023157"/>
    </source>
</evidence>
<feature type="region of interest" description="Disordered" evidence="4">
    <location>
        <begin position="144"/>
        <end position="165"/>
    </location>
</feature>
<dbReference type="SUPFAM" id="SSF82895">
    <property type="entry name" value="TSP-1 type 1 repeat"/>
    <property type="match status" value="2"/>
</dbReference>
<feature type="coiled-coil region" evidence="3">
    <location>
        <begin position="552"/>
        <end position="701"/>
    </location>
</feature>
<organism evidence="5 6">
    <name type="scientific">Symbiodinium pilosum</name>
    <name type="common">Dinoflagellate</name>
    <dbReference type="NCBI Taxonomy" id="2952"/>
    <lineage>
        <taxon>Eukaryota</taxon>
        <taxon>Sar</taxon>
        <taxon>Alveolata</taxon>
        <taxon>Dinophyceae</taxon>
        <taxon>Suessiales</taxon>
        <taxon>Symbiodiniaceae</taxon>
        <taxon>Symbiodinium</taxon>
    </lineage>
</organism>
<name>A0A812YDD1_SYMPI</name>
<dbReference type="PROSITE" id="PS50092">
    <property type="entry name" value="TSP1"/>
    <property type="match status" value="3"/>
</dbReference>
<dbReference type="Proteomes" id="UP000649617">
    <property type="component" value="Unassembled WGS sequence"/>
</dbReference>
<reference evidence="5" key="1">
    <citation type="submission" date="2021-02" db="EMBL/GenBank/DDBJ databases">
        <authorList>
            <person name="Dougan E. K."/>
            <person name="Rhodes N."/>
            <person name="Thang M."/>
            <person name="Chan C."/>
        </authorList>
    </citation>
    <scope>NUCLEOTIDE SEQUENCE</scope>
</reference>
<feature type="region of interest" description="Disordered" evidence="4">
    <location>
        <begin position="1"/>
        <end position="51"/>
    </location>
</feature>
<keyword evidence="2" id="KW-1015">Disulfide bond</keyword>
<comment type="caution">
    <text evidence="5">The sequence shown here is derived from an EMBL/GenBank/DDBJ whole genome shotgun (WGS) entry which is preliminary data.</text>
</comment>
<proteinExistence type="predicted"/>
<evidence type="ECO:0000313" key="6">
    <source>
        <dbReference type="Proteomes" id="UP000649617"/>
    </source>
</evidence>
<dbReference type="AlphaFoldDB" id="A0A812YDD1"/>
<gene>
    <name evidence="5" type="primary">Spon1</name>
    <name evidence="5" type="ORF">SPIL2461_LOCUS22697</name>
</gene>
<protein>
    <submittedName>
        <fullName evidence="5">Spon1 protein</fullName>
    </submittedName>
</protein>
<dbReference type="PANTHER" id="PTHR22906:SF21">
    <property type="entry name" value="SEMA DOMAIN-CONTAINING PROTEIN"/>
    <property type="match status" value="1"/>
</dbReference>
<keyword evidence="3" id="KW-0175">Coiled coil</keyword>
<dbReference type="InterPro" id="IPR036383">
    <property type="entry name" value="TSP1_rpt_sf"/>
</dbReference>
<dbReference type="PANTHER" id="PTHR22906">
    <property type="entry name" value="PROPERDIN"/>
    <property type="match status" value="1"/>
</dbReference>
<dbReference type="SMART" id="SM00209">
    <property type="entry name" value="TSP1"/>
    <property type="match status" value="3"/>
</dbReference>
<feature type="compositionally biased region" description="Polar residues" evidence="4">
    <location>
        <begin position="144"/>
        <end position="154"/>
    </location>
</feature>
<keyword evidence="1" id="KW-0677">Repeat</keyword>
<evidence type="ECO:0000256" key="1">
    <source>
        <dbReference type="ARBA" id="ARBA00022737"/>
    </source>
</evidence>
<accession>A0A812YDD1</accession>
<evidence type="ECO:0000313" key="5">
    <source>
        <dbReference type="EMBL" id="CAE7770657.1"/>
    </source>
</evidence>